<sequence length="60" mass="6342">MISHDESRKSDLSVTGLCLCISAAMVAIGLLLVAAHNIEETKQTAKVFVPATLSQSNLSK</sequence>
<organism evidence="2 3">
    <name type="scientific">Rhizobium giardinii</name>
    <dbReference type="NCBI Taxonomy" id="56731"/>
    <lineage>
        <taxon>Bacteria</taxon>
        <taxon>Pseudomonadati</taxon>
        <taxon>Pseudomonadota</taxon>
        <taxon>Alphaproteobacteria</taxon>
        <taxon>Hyphomicrobiales</taxon>
        <taxon>Rhizobiaceae</taxon>
        <taxon>Rhizobium/Agrobacterium group</taxon>
        <taxon>Rhizobium</taxon>
    </lineage>
</organism>
<keyword evidence="1" id="KW-1133">Transmembrane helix</keyword>
<dbReference type="RefSeq" id="WP_018327311.1">
    <property type="nucleotide sequence ID" value="NZ_JACHBK010000022.1"/>
</dbReference>
<evidence type="ECO:0000313" key="2">
    <source>
        <dbReference type="EMBL" id="MBB5539603.1"/>
    </source>
</evidence>
<dbReference type="Proteomes" id="UP000585507">
    <property type="component" value="Unassembled WGS sequence"/>
</dbReference>
<name>A0A7W8UI04_9HYPH</name>
<feature type="transmembrane region" description="Helical" evidence="1">
    <location>
        <begin position="12"/>
        <end position="35"/>
    </location>
</feature>
<dbReference type="EMBL" id="JACHBK010000022">
    <property type="protein sequence ID" value="MBB5539603.1"/>
    <property type="molecule type" value="Genomic_DNA"/>
</dbReference>
<gene>
    <name evidence="2" type="ORF">GGD55_006353</name>
</gene>
<keyword evidence="3" id="KW-1185">Reference proteome</keyword>
<keyword evidence="1" id="KW-0472">Membrane</keyword>
<protein>
    <submittedName>
        <fullName evidence="2">Uncharacterized protein</fullName>
    </submittedName>
</protein>
<reference evidence="2 3" key="1">
    <citation type="submission" date="2020-08" db="EMBL/GenBank/DDBJ databases">
        <title>Genomic Encyclopedia of Type Strains, Phase IV (KMG-V): Genome sequencing to study the core and pangenomes of soil and plant-associated prokaryotes.</title>
        <authorList>
            <person name="Whitman W."/>
        </authorList>
    </citation>
    <scope>NUCLEOTIDE SEQUENCE [LARGE SCALE GENOMIC DNA]</scope>
    <source>
        <strain evidence="2 3">SEMIA 4084</strain>
    </source>
</reference>
<keyword evidence="1" id="KW-0812">Transmembrane</keyword>
<accession>A0A7W8UI04</accession>
<dbReference type="AlphaFoldDB" id="A0A7W8UI04"/>
<evidence type="ECO:0000313" key="3">
    <source>
        <dbReference type="Proteomes" id="UP000585507"/>
    </source>
</evidence>
<comment type="caution">
    <text evidence="2">The sequence shown here is derived from an EMBL/GenBank/DDBJ whole genome shotgun (WGS) entry which is preliminary data.</text>
</comment>
<proteinExistence type="predicted"/>
<evidence type="ECO:0000256" key="1">
    <source>
        <dbReference type="SAM" id="Phobius"/>
    </source>
</evidence>